<feature type="region of interest" description="Disordered" evidence="12">
    <location>
        <begin position="142"/>
        <end position="192"/>
    </location>
</feature>
<organism evidence="13 14">
    <name type="scientific">Leucobacter exalbidus</name>
    <dbReference type="NCBI Taxonomy" id="662960"/>
    <lineage>
        <taxon>Bacteria</taxon>
        <taxon>Bacillati</taxon>
        <taxon>Actinomycetota</taxon>
        <taxon>Actinomycetes</taxon>
        <taxon>Micrococcales</taxon>
        <taxon>Microbacteriaceae</taxon>
        <taxon>Leucobacter</taxon>
    </lineage>
</organism>
<evidence type="ECO:0000256" key="6">
    <source>
        <dbReference type="ARBA" id="ARBA00022723"/>
    </source>
</evidence>
<evidence type="ECO:0000256" key="10">
    <source>
        <dbReference type="ARBA" id="ARBA00024908"/>
    </source>
</evidence>
<evidence type="ECO:0000256" key="2">
    <source>
        <dbReference type="ARBA" id="ARBA00007599"/>
    </source>
</evidence>
<keyword evidence="9" id="KW-0460">Magnesium</keyword>
<keyword evidence="8" id="KW-0067">ATP-binding</keyword>
<dbReference type="Gene3D" id="3.40.50.300">
    <property type="entry name" value="P-loop containing nucleotide triphosphate hydrolases"/>
    <property type="match status" value="1"/>
</dbReference>
<dbReference type="AlphaFoldDB" id="A0A940T4V0"/>
<keyword evidence="4" id="KW-0963">Cytoplasm</keyword>
<dbReference type="GO" id="GO:0046872">
    <property type="term" value="F:metal ion binding"/>
    <property type="evidence" value="ECO:0007669"/>
    <property type="project" value="UniProtKB-KW"/>
</dbReference>
<comment type="caution">
    <text evidence="13">The sequence shown here is derived from an EMBL/GenBank/DDBJ whole genome shotgun (WGS) entry which is preliminary data.</text>
</comment>
<keyword evidence="7" id="KW-0547">Nucleotide-binding</keyword>
<dbReference type="PANTHER" id="PTHR33540">
    <property type="entry name" value="TRNA THREONYLCARBAMOYLADENOSINE BIOSYNTHESIS PROTEIN TSAE"/>
    <property type="match status" value="1"/>
</dbReference>
<sequence>MTAAELGHQEPGAHITVERVEAVSPDEMHELGVRLGRVLAAGDLLILTGPLGAGKTTLTRGIGEGLGIRGPVQSPTFVIARTHPSLVGGAPLVHVDAYRLSNSDELDDLDLDFEGSVVVAEWGAGVLDPDGSWIEIEIHRPTGAGSASSPEDGGAGEPEAAAADEDWSEAPVEARQMTLTGHGPRWAEGILS</sequence>
<accession>A0A940T4V0</accession>
<dbReference type="NCBIfam" id="TIGR00150">
    <property type="entry name" value="T6A_YjeE"/>
    <property type="match status" value="1"/>
</dbReference>
<comment type="subcellular location">
    <subcellularLocation>
        <location evidence="1">Cytoplasm</location>
    </subcellularLocation>
</comment>
<dbReference type="Pfam" id="PF02367">
    <property type="entry name" value="TsaE"/>
    <property type="match status" value="1"/>
</dbReference>
<evidence type="ECO:0000256" key="11">
    <source>
        <dbReference type="ARBA" id="ARBA00032441"/>
    </source>
</evidence>
<dbReference type="GO" id="GO:0005737">
    <property type="term" value="C:cytoplasm"/>
    <property type="evidence" value="ECO:0007669"/>
    <property type="project" value="UniProtKB-SubCell"/>
</dbReference>
<dbReference type="Proteomes" id="UP000675163">
    <property type="component" value="Unassembled WGS sequence"/>
</dbReference>
<evidence type="ECO:0000256" key="5">
    <source>
        <dbReference type="ARBA" id="ARBA00022694"/>
    </source>
</evidence>
<comment type="function">
    <text evidence="10">Required for the formation of a threonylcarbamoyl group on adenosine at position 37 (t(6)A37) in tRNAs that read codons beginning with adenine. Is involved in the transfer of the threonylcarbamoyl moiety of threonylcarbamoyl-AMP (TC-AMP) to the N6 group of A37, together with TsaD and TsaB. TsaE seems to play an indirect role in the t(6)A biosynthesis pathway, possibly in regulating the core enzymatic function of TsaD.</text>
</comment>
<comment type="similarity">
    <text evidence="2">Belongs to the TsaE family.</text>
</comment>
<dbReference type="EMBL" id="JAFIDA010000001">
    <property type="protein sequence ID" value="MBP1327333.1"/>
    <property type="molecule type" value="Genomic_DNA"/>
</dbReference>
<evidence type="ECO:0000256" key="12">
    <source>
        <dbReference type="SAM" id="MobiDB-lite"/>
    </source>
</evidence>
<dbReference type="GO" id="GO:0002949">
    <property type="term" value="P:tRNA threonylcarbamoyladenosine modification"/>
    <property type="evidence" value="ECO:0007669"/>
    <property type="project" value="InterPro"/>
</dbReference>
<feature type="compositionally biased region" description="Low complexity" evidence="12">
    <location>
        <begin position="148"/>
        <end position="161"/>
    </location>
</feature>
<dbReference type="InterPro" id="IPR027417">
    <property type="entry name" value="P-loop_NTPase"/>
</dbReference>
<dbReference type="InterPro" id="IPR003442">
    <property type="entry name" value="T6A_TsaE"/>
</dbReference>
<dbReference type="PANTHER" id="PTHR33540:SF2">
    <property type="entry name" value="TRNA THREONYLCARBAMOYLADENOSINE BIOSYNTHESIS PROTEIN TSAE"/>
    <property type="match status" value="1"/>
</dbReference>
<evidence type="ECO:0000256" key="1">
    <source>
        <dbReference type="ARBA" id="ARBA00004496"/>
    </source>
</evidence>
<evidence type="ECO:0000313" key="14">
    <source>
        <dbReference type="Proteomes" id="UP000675163"/>
    </source>
</evidence>
<evidence type="ECO:0000256" key="3">
    <source>
        <dbReference type="ARBA" id="ARBA00019010"/>
    </source>
</evidence>
<proteinExistence type="inferred from homology"/>
<reference evidence="13" key="1">
    <citation type="submission" date="2021-02" db="EMBL/GenBank/DDBJ databases">
        <title>Sequencing the genomes of 1000 actinobacteria strains.</title>
        <authorList>
            <person name="Klenk H.-P."/>
        </authorList>
    </citation>
    <scope>NUCLEOTIDE SEQUENCE</scope>
    <source>
        <strain evidence="13">DSM 22850</strain>
    </source>
</reference>
<keyword evidence="5" id="KW-0819">tRNA processing</keyword>
<protein>
    <recommendedName>
        <fullName evidence="3">tRNA threonylcarbamoyladenosine biosynthesis protein TsaE</fullName>
    </recommendedName>
    <alternativeName>
        <fullName evidence="11">t(6)A37 threonylcarbamoyladenosine biosynthesis protein TsaE</fullName>
    </alternativeName>
</protein>
<evidence type="ECO:0000313" key="13">
    <source>
        <dbReference type="EMBL" id="MBP1327333.1"/>
    </source>
</evidence>
<dbReference type="SUPFAM" id="SSF52540">
    <property type="entry name" value="P-loop containing nucleoside triphosphate hydrolases"/>
    <property type="match status" value="1"/>
</dbReference>
<evidence type="ECO:0000256" key="4">
    <source>
        <dbReference type="ARBA" id="ARBA00022490"/>
    </source>
</evidence>
<keyword evidence="6" id="KW-0479">Metal-binding</keyword>
<gene>
    <name evidence="13" type="ORF">JOF28_002565</name>
</gene>
<evidence type="ECO:0000256" key="8">
    <source>
        <dbReference type="ARBA" id="ARBA00022840"/>
    </source>
</evidence>
<evidence type="ECO:0000256" key="9">
    <source>
        <dbReference type="ARBA" id="ARBA00022842"/>
    </source>
</evidence>
<evidence type="ECO:0000256" key="7">
    <source>
        <dbReference type="ARBA" id="ARBA00022741"/>
    </source>
</evidence>
<dbReference type="GO" id="GO:0005524">
    <property type="term" value="F:ATP binding"/>
    <property type="evidence" value="ECO:0007669"/>
    <property type="project" value="UniProtKB-KW"/>
</dbReference>
<keyword evidence="14" id="KW-1185">Reference proteome</keyword>
<name>A0A940T4V0_9MICO</name>